<evidence type="ECO:0000313" key="3">
    <source>
        <dbReference type="Proteomes" id="UP001139308"/>
    </source>
</evidence>
<comment type="caution">
    <text evidence="2">The sequence shown here is derived from an EMBL/GenBank/DDBJ whole genome shotgun (WGS) entry which is preliminary data.</text>
</comment>
<dbReference type="Proteomes" id="UP001139308">
    <property type="component" value="Unassembled WGS sequence"/>
</dbReference>
<feature type="compositionally biased region" description="Low complexity" evidence="1">
    <location>
        <begin position="120"/>
        <end position="137"/>
    </location>
</feature>
<accession>A0A9X2A0U1</accession>
<evidence type="ECO:0000313" key="2">
    <source>
        <dbReference type="EMBL" id="MCG5077526.1"/>
    </source>
</evidence>
<feature type="region of interest" description="Disordered" evidence="1">
    <location>
        <begin position="93"/>
        <end position="137"/>
    </location>
</feature>
<dbReference type="RefSeq" id="WP_238467423.1">
    <property type="nucleotide sequence ID" value="NZ_JAKLJA010000037.1"/>
</dbReference>
<gene>
    <name evidence="2" type="ORF">L5014_29995</name>
</gene>
<dbReference type="AlphaFoldDB" id="A0A9X2A0U1"/>
<sequence length="156" mass="17607">MDSNDRQHDSLLRAIYAMIEHSSGWKDFCAQLRKSTEVASVHLCVFERQREVFVSICTPIDSVRVRGKRVGFAAPLIRRAFWRTWRSARRGSKAARAAHDRRRRASARCASLAPPKRQTASAAAQRRCPRAAGAAARTATPDARARYFVRQANTRV</sequence>
<proteinExistence type="predicted"/>
<reference evidence="2" key="1">
    <citation type="submission" date="2022-01" db="EMBL/GenBank/DDBJ databases">
        <title>Genome sequence and assembly of Parabukholderia sp. RG36.</title>
        <authorList>
            <person name="Chhetri G."/>
        </authorList>
    </citation>
    <scope>NUCLEOTIDE SEQUENCE</scope>
    <source>
        <strain evidence="2">RG36</strain>
    </source>
</reference>
<dbReference type="EMBL" id="JAKLJA010000037">
    <property type="protein sequence ID" value="MCG5077526.1"/>
    <property type="molecule type" value="Genomic_DNA"/>
</dbReference>
<organism evidence="2 3">
    <name type="scientific">Paraburkholderia tagetis</name>
    <dbReference type="NCBI Taxonomy" id="2913261"/>
    <lineage>
        <taxon>Bacteria</taxon>
        <taxon>Pseudomonadati</taxon>
        <taxon>Pseudomonadota</taxon>
        <taxon>Betaproteobacteria</taxon>
        <taxon>Burkholderiales</taxon>
        <taxon>Burkholderiaceae</taxon>
        <taxon>Paraburkholderia</taxon>
    </lineage>
</organism>
<keyword evidence="3" id="KW-1185">Reference proteome</keyword>
<name>A0A9X2A0U1_9BURK</name>
<evidence type="ECO:0000256" key="1">
    <source>
        <dbReference type="SAM" id="MobiDB-lite"/>
    </source>
</evidence>
<protein>
    <submittedName>
        <fullName evidence="2">Uncharacterized protein</fullName>
    </submittedName>
</protein>